<dbReference type="EMBL" id="UGVE01000001">
    <property type="protein sequence ID" value="SUD95955.1"/>
    <property type="molecule type" value="Genomic_DNA"/>
</dbReference>
<proteinExistence type="predicted"/>
<evidence type="ECO:0008006" key="4">
    <source>
        <dbReference type="Google" id="ProtNLM"/>
    </source>
</evidence>
<feature type="coiled-coil region" evidence="1">
    <location>
        <begin position="413"/>
        <end position="506"/>
    </location>
</feature>
<accession>A0AAJ4ZI47</accession>
<evidence type="ECO:0000313" key="2">
    <source>
        <dbReference type="EMBL" id="SUD95955.1"/>
    </source>
</evidence>
<protein>
    <recommendedName>
        <fullName evidence="4">Phage tail protein</fullName>
    </recommendedName>
</protein>
<keyword evidence="1" id="KW-0175">Coiled coil</keyword>
<name>A0AAJ4ZI47_9RALS</name>
<reference evidence="2 3" key="1">
    <citation type="submission" date="2018-06" db="EMBL/GenBank/DDBJ databases">
        <authorList>
            <consortium name="Pathogen Informatics"/>
            <person name="Doyle S."/>
        </authorList>
    </citation>
    <scope>NUCLEOTIDE SEQUENCE [LARGE SCALE GENOMIC DNA]</scope>
    <source>
        <strain evidence="2 3">NCTC10894</strain>
    </source>
</reference>
<dbReference type="Proteomes" id="UP000255008">
    <property type="component" value="Unassembled WGS sequence"/>
</dbReference>
<organism evidence="2 3">
    <name type="scientific">Ralstonia mannitolilytica</name>
    <dbReference type="NCBI Taxonomy" id="105219"/>
    <lineage>
        <taxon>Bacteria</taxon>
        <taxon>Pseudomonadati</taxon>
        <taxon>Pseudomonadota</taxon>
        <taxon>Betaproteobacteria</taxon>
        <taxon>Burkholderiales</taxon>
        <taxon>Burkholderiaceae</taxon>
        <taxon>Ralstonia</taxon>
    </lineage>
</organism>
<sequence length="897" mass="94059">MTARAQILIRAVDETRAAFGSIQRNLGDLLDAARRVNGVLANLGVALSAAGLGAMVRSALESADALNKLSQRVGITVEALSILMPAAELSGVAAQTFETGLKKLATSMFEAATGSEESARRFAALGVAFQNQDGTLRATDAVLLDLAERFKAMPDGAQKSALAVELFGKSGAELIPFLNQGREGIATLTSEMEALGVQIGGETAAQAEAFNDALAKVKLATTSIANRVIEAFLPAMNDMAAGMVESAKQGGALRAVLDGVVLVLKTLALGAATVGKAFVALGEAIGAGLAAAVQALRGNTAGARAIIAELKGSLVRRLDELAAFRDSLFAPKPIEVRAPRIQADPDLLQRLARPKPTQDSTGAQTALMKAQLDAELALLKDGLSRQQAALDASLEDRLISLRAYHARKTAFEQQALDAEIARKQQELARSRQLAASGGNENERLRARGEVARLEAELIVLNNKRADTEQANARAAAQAERELADALAQAREELAQLTGTATDADRKSAIARSYRDLRARLAAESDADGVALIDRLIDVKAAQANLAALEAAWRQVTERLRNAQEAIQIQTQAGLFTEAQARQQIVALQQQSVAEMQRLLPAMQQAAAAIGPEAVIRVQAWRNELERTRLVADELAPLWNRIGEGFGNALQGMVTGAQTLREGLSNIFRSISDAFLQHLVIQPFQQWVAMQARMLAMKLGFTQQEAAIEQAAAAQSVATKQAETAAKVSANAAEAGSGAAASQASIPVVGPGLAIAAMAAMVAAVMALMGSIKKFAVGGYVSGPGTSTSDSIPARLSAGEYVVRAAAVRRVGVAFLDAINGMKAPPAWDGHRLALAAGGLVPQVQVQPAAPQVIQAVRIVNAIDPAVTHDHLQTPAGERVILNIIGRNARAVRAALQG</sequence>
<comment type="caution">
    <text evidence="2">The sequence shown here is derived from an EMBL/GenBank/DDBJ whole genome shotgun (WGS) entry which is preliminary data.</text>
</comment>
<dbReference type="RefSeq" id="WP_115044333.1">
    <property type="nucleotide sequence ID" value="NZ_BAAAEC010000017.1"/>
</dbReference>
<dbReference type="AlphaFoldDB" id="A0AAJ4ZI47"/>
<evidence type="ECO:0000256" key="1">
    <source>
        <dbReference type="SAM" id="Coils"/>
    </source>
</evidence>
<evidence type="ECO:0000313" key="3">
    <source>
        <dbReference type="Proteomes" id="UP000255008"/>
    </source>
</evidence>
<feature type="coiled-coil region" evidence="1">
    <location>
        <begin position="538"/>
        <end position="565"/>
    </location>
</feature>
<gene>
    <name evidence="2" type="ORF">NCTC10894_00285</name>
</gene>